<feature type="domain" description="Galectin" evidence="4">
    <location>
        <begin position="18"/>
        <end position="149"/>
    </location>
</feature>
<keyword evidence="2" id="KW-0677">Repeat</keyword>
<evidence type="ECO:0000256" key="2">
    <source>
        <dbReference type="ARBA" id="ARBA00022737"/>
    </source>
</evidence>
<evidence type="ECO:0000313" key="5">
    <source>
        <dbReference type="EMBL" id="KAF3693284.1"/>
    </source>
</evidence>
<dbReference type="InterPro" id="IPR001079">
    <property type="entry name" value="Galectin_CRD"/>
</dbReference>
<feature type="domain" description="Galectin" evidence="4">
    <location>
        <begin position="254"/>
        <end position="383"/>
    </location>
</feature>
<dbReference type="AlphaFoldDB" id="A0A6G1PT19"/>
<protein>
    <recommendedName>
        <fullName evidence="3">Galectin</fullName>
    </recommendedName>
</protein>
<evidence type="ECO:0000313" key="6">
    <source>
        <dbReference type="Proteomes" id="UP000503349"/>
    </source>
</evidence>
<reference evidence="6" key="2">
    <citation type="submission" date="2019-02" db="EMBL/GenBank/DDBJ databases">
        <title>Opniocepnalus argus Var Kimnra genome.</title>
        <authorList>
            <person name="Zhou C."/>
            <person name="Xiao S."/>
        </authorList>
    </citation>
    <scope>NUCLEOTIDE SEQUENCE [LARGE SCALE GENOMIC DNA]</scope>
</reference>
<dbReference type="PANTHER" id="PTHR11346">
    <property type="entry name" value="GALECTIN"/>
    <property type="match status" value="1"/>
</dbReference>
<dbReference type="InterPro" id="IPR013320">
    <property type="entry name" value="ConA-like_dom_sf"/>
</dbReference>
<dbReference type="InterPro" id="IPR044156">
    <property type="entry name" value="Galectin-like"/>
</dbReference>
<dbReference type="SUPFAM" id="SSF49899">
    <property type="entry name" value="Concanavalin A-like lectins/glucanases"/>
    <property type="match status" value="2"/>
</dbReference>
<keyword evidence="1 3" id="KW-0430">Lectin</keyword>
<dbReference type="GO" id="GO:0030246">
    <property type="term" value="F:carbohydrate binding"/>
    <property type="evidence" value="ECO:0007669"/>
    <property type="project" value="UniProtKB-UniRule"/>
</dbReference>
<proteinExistence type="predicted"/>
<evidence type="ECO:0000259" key="4">
    <source>
        <dbReference type="PROSITE" id="PS51304"/>
    </source>
</evidence>
<name>A0A6G1PT19_CHAAH</name>
<evidence type="ECO:0000256" key="1">
    <source>
        <dbReference type="ARBA" id="ARBA00022734"/>
    </source>
</evidence>
<dbReference type="EMBL" id="CM015719">
    <property type="protein sequence ID" value="KAF3693284.1"/>
    <property type="molecule type" value="Genomic_DNA"/>
</dbReference>
<dbReference type="SMART" id="SM00276">
    <property type="entry name" value="GLECT"/>
    <property type="match status" value="2"/>
</dbReference>
<dbReference type="SMART" id="SM00908">
    <property type="entry name" value="Gal-bind_lectin"/>
    <property type="match status" value="2"/>
</dbReference>
<keyword evidence="6" id="KW-1185">Reference proteome</keyword>
<dbReference type="Gene3D" id="2.60.120.200">
    <property type="match status" value="2"/>
</dbReference>
<dbReference type="CDD" id="cd00070">
    <property type="entry name" value="GLECT"/>
    <property type="match status" value="2"/>
</dbReference>
<sequence>MFAAPPGYQPIYNPTIPYLAPITGGLREGMSIYLHGFIPENTTRFFINLLCGEYESSDVAFHFSPRFDGWDKVVFNSCQNGYWESEEMIHRMPFCRGQGFEMVISVTSHGYQLRINGNEFHHFKHRIPFDRVYALHITGDVSIQTINVIGGGMGGGMCGGMGMGGGYPGAGMGGGYPGGVDVVVGGGMGGGYAGGVFGGGGYPVGMGGGYQEAPGPGMGCGYPAGMGGVMGGEFPGPNLPGMCGEPIFHPTLPFSVMIPRGMFHRRTIIIRGMVPYGGSRMCINFVASRSRDIVFHMNHRLREGILTRNSMFGGNWGQEEMELSMNPFMEGQYFDISIRCGRHKFKVFVNGQPLFDYSHRFHAFHEIDMLEIEGDVQISYVHF</sequence>
<accession>A0A6G1PT19</accession>
<gene>
    <name evidence="5" type="ORF">EXN66_Car008960</name>
</gene>
<organism evidence="5 6">
    <name type="scientific">Channa argus</name>
    <name type="common">Northern snakehead</name>
    <name type="synonym">Ophicephalus argus</name>
    <dbReference type="NCBI Taxonomy" id="215402"/>
    <lineage>
        <taxon>Eukaryota</taxon>
        <taxon>Metazoa</taxon>
        <taxon>Chordata</taxon>
        <taxon>Craniata</taxon>
        <taxon>Vertebrata</taxon>
        <taxon>Euteleostomi</taxon>
        <taxon>Actinopterygii</taxon>
        <taxon>Neopterygii</taxon>
        <taxon>Teleostei</taxon>
        <taxon>Neoteleostei</taxon>
        <taxon>Acanthomorphata</taxon>
        <taxon>Anabantaria</taxon>
        <taxon>Anabantiformes</taxon>
        <taxon>Channoidei</taxon>
        <taxon>Channidae</taxon>
        <taxon>Channa</taxon>
    </lineage>
</organism>
<evidence type="ECO:0000256" key="3">
    <source>
        <dbReference type="RuleBase" id="RU102079"/>
    </source>
</evidence>
<dbReference type="OrthoDB" id="6251307at2759"/>
<dbReference type="PROSITE" id="PS51304">
    <property type="entry name" value="GALECTIN"/>
    <property type="match status" value="2"/>
</dbReference>
<dbReference type="Proteomes" id="UP000503349">
    <property type="component" value="Chromosome 8"/>
</dbReference>
<dbReference type="FunFam" id="2.60.120.200:FF:000124">
    <property type="entry name" value="Galectin-4"/>
    <property type="match status" value="2"/>
</dbReference>
<reference evidence="5 6" key="1">
    <citation type="submission" date="2019-02" db="EMBL/GenBank/DDBJ databases">
        <title>Opniocepnalus argus genome.</title>
        <authorList>
            <person name="Zhou C."/>
            <person name="Xiao S."/>
        </authorList>
    </citation>
    <scope>NUCLEOTIDE SEQUENCE [LARGE SCALE GENOMIC DNA]</scope>
    <source>
        <strain evidence="5">OARG1902GOOAL</strain>
        <tissue evidence="5">Muscle</tissue>
    </source>
</reference>
<dbReference type="Pfam" id="PF00337">
    <property type="entry name" value="Gal-bind_lectin"/>
    <property type="match status" value="2"/>
</dbReference>
<dbReference type="PANTHER" id="PTHR11346:SF32">
    <property type="entry name" value="GALECTIN-4"/>
    <property type="match status" value="1"/>
</dbReference>